<dbReference type="EMBL" id="CAJVPW010031524">
    <property type="protein sequence ID" value="CAG8726696.1"/>
    <property type="molecule type" value="Genomic_DNA"/>
</dbReference>
<name>A0ACA9PXD0_9GLOM</name>
<feature type="non-terminal residue" evidence="1">
    <location>
        <position position="72"/>
    </location>
</feature>
<keyword evidence="2" id="KW-1185">Reference proteome</keyword>
<sequence>MPCYADTIVKIKYVRKTEKDDSSLMIVWAIGVYPVECEDNEIEMILFVPANSDKRDSDTQAVFEKDSFYLVG</sequence>
<evidence type="ECO:0000313" key="1">
    <source>
        <dbReference type="EMBL" id="CAG8726696.1"/>
    </source>
</evidence>
<protein>
    <submittedName>
        <fullName evidence="1">12171_t:CDS:1</fullName>
    </submittedName>
</protein>
<organism evidence="1 2">
    <name type="scientific">Cetraspora pellucida</name>
    <dbReference type="NCBI Taxonomy" id="1433469"/>
    <lineage>
        <taxon>Eukaryota</taxon>
        <taxon>Fungi</taxon>
        <taxon>Fungi incertae sedis</taxon>
        <taxon>Mucoromycota</taxon>
        <taxon>Glomeromycotina</taxon>
        <taxon>Glomeromycetes</taxon>
        <taxon>Diversisporales</taxon>
        <taxon>Gigasporaceae</taxon>
        <taxon>Cetraspora</taxon>
    </lineage>
</organism>
<reference evidence="1" key="1">
    <citation type="submission" date="2021-06" db="EMBL/GenBank/DDBJ databases">
        <authorList>
            <person name="Kallberg Y."/>
            <person name="Tangrot J."/>
            <person name="Rosling A."/>
        </authorList>
    </citation>
    <scope>NUCLEOTIDE SEQUENCE</scope>
    <source>
        <strain evidence="1">28 12/20/2015</strain>
    </source>
</reference>
<evidence type="ECO:0000313" key="2">
    <source>
        <dbReference type="Proteomes" id="UP000789366"/>
    </source>
</evidence>
<comment type="caution">
    <text evidence="1">The sequence shown here is derived from an EMBL/GenBank/DDBJ whole genome shotgun (WGS) entry which is preliminary data.</text>
</comment>
<accession>A0ACA9PXD0</accession>
<proteinExistence type="predicted"/>
<gene>
    <name evidence="1" type="ORF">SPELUC_LOCUS12812</name>
</gene>
<dbReference type="Proteomes" id="UP000789366">
    <property type="component" value="Unassembled WGS sequence"/>
</dbReference>